<dbReference type="InterPro" id="IPR036388">
    <property type="entry name" value="WH-like_DNA-bd_sf"/>
</dbReference>
<dbReference type="Gene3D" id="3.40.190.290">
    <property type="match status" value="1"/>
</dbReference>
<dbReference type="Proteomes" id="UP000326780">
    <property type="component" value="Chromosome"/>
</dbReference>
<dbReference type="FunFam" id="1.10.10.10:FF:000001">
    <property type="entry name" value="LysR family transcriptional regulator"/>
    <property type="match status" value="1"/>
</dbReference>
<evidence type="ECO:0000256" key="3">
    <source>
        <dbReference type="ARBA" id="ARBA00023125"/>
    </source>
</evidence>
<dbReference type="PROSITE" id="PS50931">
    <property type="entry name" value="HTH_LYSR"/>
    <property type="match status" value="1"/>
</dbReference>
<reference evidence="6 7" key="1">
    <citation type="submission" date="2019-10" db="EMBL/GenBank/DDBJ databases">
        <title>Complete genome sequence of Variovorax paradoxus 5C-2.</title>
        <authorList>
            <person name="Gogoleva N.E."/>
            <person name="Balkin A.S."/>
        </authorList>
    </citation>
    <scope>NUCLEOTIDE SEQUENCE [LARGE SCALE GENOMIC DNA]</scope>
    <source>
        <strain evidence="6 7">5C-2</strain>
    </source>
</reference>
<dbReference type="PANTHER" id="PTHR30419">
    <property type="entry name" value="HTH-TYPE TRANSCRIPTIONAL REGULATOR YBHD"/>
    <property type="match status" value="1"/>
</dbReference>
<evidence type="ECO:0000259" key="5">
    <source>
        <dbReference type="PROSITE" id="PS50931"/>
    </source>
</evidence>
<feature type="domain" description="HTH lysR-type" evidence="5">
    <location>
        <begin position="1"/>
        <end position="58"/>
    </location>
</feature>
<accession>A0A5Q0MDF1</accession>
<dbReference type="InterPro" id="IPR000847">
    <property type="entry name" value="LysR_HTH_N"/>
</dbReference>
<dbReference type="SUPFAM" id="SSF46785">
    <property type="entry name" value="Winged helix' DNA-binding domain"/>
    <property type="match status" value="1"/>
</dbReference>
<name>A0A5Q0MDF1_VARPD</name>
<evidence type="ECO:0000256" key="1">
    <source>
        <dbReference type="ARBA" id="ARBA00009437"/>
    </source>
</evidence>
<sequence length="328" mass="36338">MKLHQLRYLAAVASEGSIRAAARALGVTQATVTQGLRELEAHAQVALFTRHGGGIAFTPAGQELLEHAQRVLAQLRQAEDTLSRHRDTGAQQRLTVAITPWVTQTLLPRVVSLFRAELPHVQLEMFDGLSALSYARLREGSLDLLIGRIGPDEAMQGLQAQPLFRYDMTVVARRGHPRADAQSMAELLQDDWVLNFTPGEGASFLDNLFRQHGLAAPVQRIQLAHSPSMMLGLVRKTDMLTFCPWPLVETDSLRHALVTLQLRERFHSNVVGIVRRAQEAPSHAAARFIAHFLAQLPAWQASDDPELRRVLHSVDFIEAMPGALPPQP</sequence>
<keyword evidence="4" id="KW-0804">Transcription</keyword>
<comment type="similarity">
    <text evidence="1">Belongs to the LysR transcriptional regulatory family.</text>
</comment>
<dbReference type="GO" id="GO:0005829">
    <property type="term" value="C:cytosol"/>
    <property type="evidence" value="ECO:0007669"/>
    <property type="project" value="TreeGrafter"/>
</dbReference>
<dbReference type="Pfam" id="PF03466">
    <property type="entry name" value="LysR_substrate"/>
    <property type="match status" value="1"/>
</dbReference>
<keyword evidence="2" id="KW-0805">Transcription regulation</keyword>
<keyword evidence="3" id="KW-0238">DNA-binding</keyword>
<protein>
    <submittedName>
        <fullName evidence="6">LysR family transcriptional regulator</fullName>
    </submittedName>
</protein>
<dbReference type="Pfam" id="PF00126">
    <property type="entry name" value="HTH_1"/>
    <property type="match status" value="1"/>
</dbReference>
<evidence type="ECO:0000256" key="4">
    <source>
        <dbReference type="ARBA" id="ARBA00023163"/>
    </source>
</evidence>
<dbReference type="AlphaFoldDB" id="A0A5Q0MDF1"/>
<dbReference type="GO" id="GO:0003677">
    <property type="term" value="F:DNA binding"/>
    <property type="evidence" value="ECO:0007669"/>
    <property type="project" value="UniProtKB-KW"/>
</dbReference>
<dbReference type="InterPro" id="IPR036390">
    <property type="entry name" value="WH_DNA-bd_sf"/>
</dbReference>
<evidence type="ECO:0000256" key="2">
    <source>
        <dbReference type="ARBA" id="ARBA00023015"/>
    </source>
</evidence>
<dbReference type="Gene3D" id="1.10.10.10">
    <property type="entry name" value="Winged helix-like DNA-binding domain superfamily/Winged helix DNA-binding domain"/>
    <property type="match status" value="1"/>
</dbReference>
<dbReference type="InterPro" id="IPR050950">
    <property type="entry name" value="HTH-type_LysR_regulators"/>
</dbReference>
<gene>
    <name evidence="6" type="ORF">GFK26_28250</name>
</gene>
<evidence type="ECO:0000313" key="7">
    <source>
        <dbReference type="Proteomes" id="UP000326780"/>
    </source>
</evidence>
<dbReference type="GO" id="GO:0003700">
    <property type="term" value="F:DNA-binding transcription factor activity"/>
    <property type="evidence" value="ECO:0007669"/>
    <property type="project" value="InterPro"/>
</dbReference>
<dbReference type="EMBL" id="CP045644">
    <property type="protein sequence ID" value="QFZ86382.1"/>
    <property type="molecule type" value="Genomic_DNA"/>
</dbReference>
<dbReference type="InterPro" id="IPR005119">
    <property type="entry name" value="LysR_subst-bd"/>
</dbReference>
<organism evidence="6 7">
    <name type="scientific">Variovorax paradoxus</name>
    <dbReference type="NCBI Taxonomy" id="34073"/>
    <lineage>
        <taxon>Bacteria</taxon>
        <taxon>Pseudomonadati</taxon>
        <taxon>Pseudomonadota</taxon>
        <taxon>Betaproteobacteria</taxon>
        <taxon>Burkholderiales</taxon>
        <taxon>Comamonadaceae</taxon>
        <taxon>Variovorax</taxon>
    </lineage>
</organism>
<dbReference type="RefSeq" id="WP_153284877.1">
    <property type="nucleotide sequence ID" value="NZ_CP045644.1"/>
</dbReference>
<dbReference type="PANTHER" id="PTHR30419:SF30">
    <property type="entry name" value="LYSR FAMILY TRANSCRIPTIONAL REGULATOR"/>
    <property type="match status" value="1"/>
</dbReference>
<dbReference type="SUPFAM" id="SSF53850">
    <property type="entry name" value="Periplasmic binding protein-like II"/>
    <property type="match status" value="1"/>
</dbReference>
<evidence type="ECO:0000313" key="6">
    <source>
        <dbReference type="EMBL" id="QFZ86382.1"/>
    </source>
</evidence>
<proteinExistence type="inferred from homology"/>